<dbReference type="Proteomes" id="UP001057452">
    <property type="component" value="Chromosome 15"/>
</dbReference>
<keyword evidence="2" id="KW-1185">Reference proteome</keyword>
<proteinExistence type="predicted"/>
<dbReference type="EMBL" id="CM043799">
    <property type="protein sequence ID" value="KAI4804234.1"/>
    <property type="molecule type" value="Genomic_DNA"/>
</dbReference>
<accession>A0ACB9VVT8</accession>
<protein>
    <submittedName>
        <fullName evidence="1">Uncharacterized protein</fullName>
    </submittedName>
</protein>
<feature type="non-terminal residue" evidence="1">
    <location>
        <position position="85"/>
    </location>
</feature>
<name>A0ACB9VVT8_CHAAC</name>
<evidence type="ECO:0000313" key="1">
    <source>
        <dbReference type="EMBL" id="KAI4804234.1"/>
    </source>
</evidence>
<organism evidence="1 2">
    <name type="scientific">Chaenocephalus aceratus</name>
    <name type="common">Blackfin icefish</name>
    <name type="synonym">Chaenichthys aceratus</name>
    <dbReference type="NCBI Taxonomy" id="36190"/>
    <lineage>
        <taxon>Eukaryota</taxon>
        <taxon>Metazoa</taxon>
        <taxon>Chordata</taxon>
        <taxon>Craniata</taxon>
        <taxon>Vertebrata</taxon>
        <taxon>Euteleostomi</taxon>
        <taxon>Actinopterygii</taxon>
        <taxon>Neopterygii</taxon>
        <taxon>Teleostei</taxon>
        <taxon>Neoteleostei</taxon>
        <taxon>Acanthomorphata</taxon>
        <taxon>Eupercaria</taxon>
        <taxon>Perciformes</taxon>
        <taxon>Notothenioidei</taxon>
        <taxon>Channichthyidae</taxon>
        <taxon>Chaenocephalus</taxon>
    </lineage>
</organism>
<sequence length="85" mass="9605">SCLLVARANSRPSPTHPPPPSAHFSSISMWRLFISEVPSWPDYPHPTYSLCHSLNGCSIKERGRERAETVVPSSYKRHPFGCRRS</sequence>
<comment type="caution">
    <text evidence="1">The sequence shown here is derived from an EMBL/GenBank/DDBJ whole genome shotgun (WGS) entry which is preliminary data.</text>
</comment>
<evidence type="ECO:0000313" key="2">
    <source>
        <dbReference type="Proteomes" id="UP001057452"/>
    </source>
</evidence>
<gene>
    <name evidence="1" type="ORF">KUCAC02_025868</name>
</gene>
<reference evidence="1" key="1">
    <citation type="submission" date="2022-05" db="EMBL/GenBank/DDBJ databases">
        <title>Chromosome-level genome of Chaenocephalus aceratus.</title>
        <authorList>
            <person name="Park H."/>
        </authorList>
    </citation>
    <scope>NUCLEOTIDE SEQUENCE</scope>
    <source>
        <strain evidence="1">KU_202001</strain>
    </source>
</reference>
<feature type="non-terminal residue" evidence="1">
    <location>
        <position position="1"/>
    </location>
</feature>